<dbReference type="InterPro" id="IPR016032">
    <property type="entry name" value="Sig_transdc_resp-reg_C-effctor"/>
</dbReference>
<keyword evidence="2" id="KW-1185">Reference proteome</keyword>
<dbReference type="GO" id="GO:0003677">
    <property type="term" value="F:DNA binding"/>
    <property type="evidence" value="ECO:0007669"/>
    <property type="project" value="InterPro"/>
</dbReference>
<reference evidence="1 2" key="1">
    <citation type="submission" date="2018-09" db="EMBL/GenBank/DDBJ databases">
        <title>Draft genome sequence of Buttiauxella izardii CCUG 35510T.</title>
        <authorList>
            <person name="Salva-Serra F."/>
            <person name="Marathe N."/>
            <person name="Moore E."/>
            <person name="Stadler-Svensson L."/>
            <person name="Engstrom-Jakobsson H."/>
        </authorList>
    </citation>
    <scope>NUCLEOTIDE SEQUENCE [LARGE SCALE GENOMIC DNA]</scope>
    <source>
        <strain evidence="1 2">CCUG 35510</strain>
    </source>
</reference>
<dbReference type="OrthoDB" id="6623354at2"/>
<name>A0A3A5JRB9_9ENTR</name>
<protein>
    <submittedName>
        <fullName evidence="1">Helix-turn-helix transcriptional regulator</fullName>
    </submittedName>
</protein>
<dbReference type="AlphaFoldDB" id="A0A3A5JRB9"/>
<dbReference type="Gene3D" id="1.10.10.10">
    <property type="entry name" value="Winged helix-like DNA-binding domain superfamily/Winged helix DNA-binding domain"/>
    <property type="match status" value="1"/>
</dbReference>
<organism evidence="1 2">
    <name type="scientific">Buttiauxella izardii</name>
    <dbReference type="NCBI Taxonomy" id="82991"/>
    <lineage>
        <taxon>Bacteria</taxon>
        <taxon>Pseudomonadati</taxon>
        <taxon>Pseudomonadota</taxon>
        <taxon>Gammaproteobacteria</taxon>
        <taxon>Enterobacterales</taxon>
        <taxon>Enterobacteriaceae</taxon>
        <taxon>Buttiauxella</taxon>
    </lineage>
</organism>
<proteinExistence type="predicted"/>
<dbReference type="SUPFAM" id="SSF46894">
    <property type="entry name" value="C-terminal effector domain of the bipartite response regulators"/>
    <property type="match status" value="1"/>
</dbReference>
<comment type="caution">
    <text evidence="1">The sequence shown here is derived from an EMBL/GenBank/DDBJ whole genome shotgun (WGS) entry which is preliminary data.</text>
</comment>
<gene>
    <name evidence="1" type="ORF">D6029_13875</name>
</gene>
<evidence type="ECO:0000313" key="2">
    <source>
        <dbReference type="Proteomes" id="UP000276295"/>
    </source>
</evidence>
<accession>A0A3A5JRB9</accession>
<sequence length="276" mass="31768">MEITSDSALIPCRINANTLLFAQWKTELLYIAARKRRFRRIRNGGIDHPHARVIPIIFDRLESLQYKIRAEPAREPLDLILMTRDNFLSLALTEHFFKYQRTHVCATLDEAEKLLNRSPQPRMLIDLDGVNVAAIDVLNTIRQWQKTWPQLNVMQFTACRCMNVVMLIDAASDFPVVERRQRMPELHNALVQKQHVQRLVLTQKFAPAAPLSSREWNILLAVAKGESLKSIARSFGKPYHYVVYTLGRVAARVGLKNNKELIHLLNRLTCPLAGKE</sequence>
<dbReference type="GO" id="GO:0006355">
    <property type="term" value="P:regulation of DNA-templated transcription"/>
    <property type="evidence" value="ECO:0007669"/>
    <property type="project" value="InterPro"/>
</dbReference>
<dbReference type="RefSeq" id="WP_120065308.1">
    <property type="nucleotide sequence ID" value="NZ_QZWH01000029.1"/>
</dbReference>
<dbReference type="InterPro" id="IPR036388">
    <property type="entry name" value="WH-like_DNA-bd_sf"/>
</dbReference>
<dbReference type="Proteomes" id="UP000276295">
    <property type="component" value="Unassembled WGS sequence"/>
</dbReference>
<dbReference type="EMBL" id="QZWH01000029">
    <property type="protein sequence ID" value="RJT21492.1"/>
    <property type="molecule type" value="Genomic_DNA"/>
</dbReference>
<evidence type="ECO:0000313" key="1">
    <source>
        <dbReference type="EMBL" id="RJT21492.1"/>
    </source>
</evidence>